<dbReference type="AlphaFoldDB" id="A0A9W8TIT2"/>
<organism evidence="2 3">
    <name type="scientific">Xylaria arbuscula</name>
    <dbReference type="NCBI Taxonomy" id="114810"/>
    <lineage>
        <taxon>Eukaryota</taxon>
        <taxon>Fungi</taxon>
        <taxon>Dikarya</taxon>
        <taxon>Ascomycota</taxon>
        <taxon>Pezizomycotina</taxon>
        <taxon>Sordariomycetes</taxon>
        <taxon>Xylariomycetidae</taxon>
        <taxon>Xylariales</taxon>
        <taxon>Xylariaceae</taxon>
        <taxon>Xylaria</taxon>
    </lineage>
</organism>
<evidence type="ECO:0008006" key="4">
    <source>
        <dbReference type="Google" id="ProtNLM"/>
    </source>
</evidence>
<evidence type="ECO:0000256" key="1">
    <source>
        <dbReference type="SAM" id="MobiDB-lite"/>
    </source>
</evidence>
<reference evidence="2" key="1">
    <citation type="submission" date="2022-07" db="EMBL/GenBank/DDBJ databases">
        <title>Genome Sequence of Xylaria arbuscula.</title>
        <authorList>
            <person name="Buettner E."/>
        </authorList>
    </citation>
    <scope>NUCLEOTIDE SEQUENCE</scope>
    <source>
        <strain evidence="2">VT107</strain>
    </source>
</reference>
<keyword evidence="3" id="KW-1185">Reference proteome</keyword>
<comment type="caution">
    <text evidence="2">The sequence shown here is derived from an EMBL/GenBank/DDBJ whole genome shotgun (WGS) entry which is preliminary data.</text>
</comment>
<feature type="region of interest" description="Disordered" evidence="1">
    <location>
        <begin position="375"/>
        <end position="417"/>
    </location>
</feature>
<proteinExistence type="predicted"/>
<dbReference type="VEuPathDB" id="FungiDB:F4678DRAFT_458974"/>
<gene>
    <name evidence="2" type="ORF">NPX13_g7939</name>
</gene>
<evidence type="ECO:0000313" key="3">
    <source>
        <dbReference type="Proteomes" id="UP001148614"/>
    </source>
</evidence>
<evidence type="ECO:0000313" key="2">
    <source>
        <dbReference type="EMBL" id="KAJ3564165.1"/>
    </source>
</evidence>
<name>A0A9W8TIT2_9PEZI</name>
<sequence>MRPCPVKLSGWTLPQKKAGEVGLTFAWPHSDACTMWHGIGTVLRGQPTEPVSPIHRQHAVEDDDEREVNQPLAPARLSRRTVSTCREMSALVKTCEGYLLGSDWTGLDWADEDLEDSGMTPMGQQRCLSEMDTAGLCAECHCYDDYRLYLLADFTEPAQVVVVFESYPNRKSRSTSKSPPPIVVVCLPSEYTTITTYNLSIGSTASPPPTVVQLPSTSPGPPCSHPYLTSDYYLTKTDLGSFTAYPTYLYYLALGSHLSPHISSLSFIIHQGTTSHPSTATDIMTRSHKYNDKDHAGLAEGTVLPHDNLPKFFAKNGFEGVDPKKTKKNGAGKGNWGNVGEEVVDEQFNFANARRHSNSSGDHLHDFKTKFEFNEPEPVFEESLHGPVAEEDNALTKTDTSSSDESSSVDEQHRKSI</sequence>
<accession>A0A9W8TIT2</accession>
<protein>
    <recommendedName>
        <fullName evidence="4">Hyaluronan/mRNA-binding protein domain-containing protein</fullName>
    </recommendedName>
</protein>
<dbReference type="EMBL" id="JANPWZ010001653">
    <property type="protein sequence ID" value="KAJ3564165.1"/>
    <property type="molecule type" value="Genomic_DNA"/>
</dbReference>
<dbReference type="Proteomes" id="UP001148614">
    <property type="component" value="Unassembled WGS sequence"/>
</dbReference>